<gene>
    <name evidence="3" type="ORF">TGFOU_402870</name>
</gene>
<feature type="coiled-coil region" evidence="1">
    <location>
        <begin position="346"/>
        <end position="373"/>
    </location>
</feature>
<feature type="region of interest" description="Disordered" evidence="2">
    <location>
        <begin position="117"/>
        <end position="138"/>
    </location>
</feature>
<proteinExistence type="predicted"/>
<feature type="region of interest" description="Disordered" evidence="2">
    <location>
        <begin position="388"/>
        <end position="428"/>
    </location>
</feature>
<dbReference type="Proteomes" id="UP000028838">
    <property type="component" value="Unassembled WGS sequence"/>
</dbReference>
<accession>A0A086LFY1</accession>
<dbReference type="PANTHER" id="PTHR13950">
    <property type="entry name" value="RABCONNECTIN-RELATED"/>
    <property type="match status" value="1"/>
</dbReference>
<feature type="compositionally biased region" description="Basic and acidic residues" evidence="2">
    <location>
        <begin position="476"/>
        <end position="485"/>
    </location>
</feature>
<feature type="non-terminal residue" evidence="3">
    <location>
        <position position="542"/>
    </location>
</feature>
<protein>
    <submittedName>
        <fullName evidence="3">Uncharacterized protein</fullName>
    </submittedName>
</protein>
<comment type="caution">
    <text evidence="3">The sequence shown here is derived from an EMBL/GenBank/DDBJ whole genome shotgun (WGS) entry which is preliminary data.</text>
</comment>
<dbReference type="GO" id="GO:0043291">
    <property type="term" value="C:RAVE complex"/>
    <property type="evidence" value="ECO:0007669"/>
    <property type="project" value="TreeGrafter"/>
</dbReference>
<evidence type="ECO:0000313" key="4">
    <source>
        <dbReference type="Proteomes" id="UP000028838"/>
    </source>
</evidence>
<keyword evidence="1" id="KW-0175">Coiled coil</keyword>
<dbReference type="VEuPathDB" id="ToxoDB:TGFOU_402870"/>
<dbReference type="AlphaFoldDB" id="A0A086LFY1"/>
<name>A0A086LFY1_TOXGO</name>
<feature type="region of interest" description="Disordered" evidence="2">
    <location>
        <begin position="68"/>
        <end position="94"/>
    </location>
</feature>
<sequence>MVDGCNLVYFSSFLSFVPPSLCSLPLQEVCDLCCRQLQDVQLALFLCRLTDATQRPCGPPLGADSFSSASAFPPPTDASSRQSPSSLTSAGAGCAPPSPGSLPVACGTLCPSASPPPLSSPTLGAESPGGALSPSSVTSSPAAEYRRVLILRLAPLAAAAGDVWLLHLAFWLAGDHGAAFFVLLPPHLPPASFSRLAPLTQPHAQIATCCPTEGGRRANSRGCASPDHTWNWHSEHSDLSTLTPFDPRPFFFSPHSSRASCLSPYLSSLVSASGSARASLITHAEAGLSRLQGAPTGFFSWAGTDASDTASLHEDADRFDGGALRHSALSLSLVAFRSVVQNALPIQRLRVQLEEQHTQLQLARELHAQLRAQSPLARALGSAVSVVCGPREDTGTGDGHSPGDDQSRTLSFGSLPSRGSLSNQPPFHFLHHSSASTLAGFSDTTRGDSEVGGGALGRRGESGWVDSAVDWGADGDSDREGRETGDTASAGTSRRRPGGSGGPEGEQRIAFGGEGSRDSPQLQSHSDATQGSAVGLGPLGAP</sequence>
<evidence type="ECO:0000256" key="1">
    <source>
        <dbReference type="SAM" id="Coils"/>
    </source>
</evidence>
<organism evidence="3 4">
    <name type="scientific">Toxoplasma gondii FOU</name>
    <dbReference type="NCBI Taxonomy" id="943167"/>
    <lineage>
        <taxon>Eukaryota</taxon>
        <taxon>Sar</taxon>
        <taxon>Alveolata</taxon>
        <taxon>Apicomplexa</taxon>
        <taxon>Conoidasida</taxon>
        <taxon>Coccidia</taxon>
        <taxon>Eucoccidiorida</taxon>
        <taxon>Eimeriorina</taxon>
        <taxon>Sarcocystidae</taxon>
        <taxon>Toxoplasma</taxon>
    </lineage>
</organism>
<evidence type="ECO:0000313" key="3">
    <source>
        <dbReference type="EMBL" id="KFG55549.1"/>
    </source>
</evidence>
<feature type="compositionally biased region" description="Polar residues" evidence="2">
    <location>
        <begin position="518"/>
        <end position="532"/>
    </location>
</feature>
<dbReference type="EMBL" id="AEYH02000265">
    <property type="protein sequence ID" value="KFG55549.1"/>
    <property type="molecule type" value="Genomic_DNA"/>
</dbReference>
<reference evidence="3 4" key="1">
    <citation type="submission" date="2014-07" db="EMBL/GenBank/DDBJ databases">
        <authorList>
            <person name="Sibley D."/>
            <person name="Venepally P."/>
            <person name="Karamycheva S."/>
            <person name="Hadjithomas M."/>
            <person name="Khan A."/>
            <person name="Brunk B."/>
            <person name="Roos D."/>
            <person name="Caler E."/>
            <person name="Lorenzi H."/>
        </authorList>
    </citation>
    <scope>NUCLEOTIDE SEQUENCE [LARGE SCALE GENOMIC DNA]</scope>
    <source>
        <strain evidence="3 4">FOU</strain>
    </source>
</reference>
<dbReference type="PANTHER" id="PTHR13950:SF9">
    <property type="entry name" value="RABCONNECTIN-3A"/>
    <property type="match status" value="1"/>
</dbReference>
<dbReference type="GO" id="GO:0007035">
    <property type="term" value="P:vacuolar acidification"/>
    <property type="evidence" value="ECO:0007669"/>
    <property type="project" value="TreeGrafter"/>
</dbReference>
<evidence type="ECO:0000256" key="2">
    <source>
        <dbReference type="SAM" id="MobiDB-lite"/>
    </source>
</evidence>
<feature type="region of interest" description="Disordered" evidence="2">
    <location>
        <begin position="440"/>
        <end position="542"/>
    </location>
</feature>
<feature type="compositionally biased region" description="Polar residues" evidence="2">
    <location>
        <begin position="408"/>
        <end position="425"/>
    </location>
</feature>
<dbReference type="InterPro" id="IPR052208">
    <property type="entry name" value="DmX-like/RAVE_component"/>
</dbReference>